<feature type="compositionally biased region" description="Basic and acidic residues" evidence="1">
    <location>
        <begin position="86"/>
        <end position="101"/>
    </location>
</feature>
<feature type="region of interest" description="Disordered" evidence="1">
    <location>
        <begin position="81"/>
        <end position="106"/>
    </location>
</feature>
<dbReference type="EMBL" id="CP144533">
    <property type="protein sequence ID" value="WWC61421.1"/>
    <property type="molecule type" value="Genomic_DNA"/>
</dbReference>
<dbReference type="AlphaFoldDB" id="A0A1A6A8A8"/>
<keyword evidence="4" id="KW-1185">Reference proteome</keyword>
<dbReference type="RefSeq" id="XP_018264141.1">
    <property type="nucleotide sequence ID" value="XM_018407333.1"/>
</dbReference>
<dbReference type="KEGG" id="kdj:28967722"/>
<dbReference type="Proteomes" id="UP000078595">
    <property type="component" value="Chromosome 4"/>
</dbReference>
<dbReference type="OrthoDB" id="2571046at2759"/>
<evidence type="ECO:0000313" key="4">
    <source>
        <dbReference type="Proteomes" id="UP000078595"/>
    </source>
</evidence>
<dbReference type="EMBL" id="KI894030">
    <property type="protein sequence ID" value="OBR86299.1"/>
    <property type="molecule type" value="Genomic_DNA"/>
</dbReference>
<name>A0A1A6A8A8_9TREE</name>
<organism evidence="2">
    <name type="scientific">Kwoniella dejecticola CBS 10117</name>
    <dbReference type="NCBI Taxonomy" id="1296121"/>
    <lineage>
        <taxon>Eukaryota</taxon>
        <taxon>Fungi</taxon>
        <taxon>Dikarya</taxon>
        <taxon>Basidiomycota</taxon>
        <taxon>Agaricomycotina</taxon>
        <taxon>Tremellomycetes</taxon>
        <taxon>Tremellales</taxon>
        <taxon>Cryptococcaceae</taxon>
        <taxon>Kwoniella</taxon>
    </lineage>
</organism>
<reference evidence="3" key="2">
    <citation type="submission" date="2013-07" db="EMBL/GenBank/DDBJ databases">
        <authorList>
            <consortium name="The Broad Institute Genome Sequencing Platform"/>
            <person name="Cuomo C."/>
            <person name="Litvintseva A."/>
            <person name="Chen Y."/>
            <person name="Heitman J."/>
            <person name="Sun S."/>
            <person name="Springer D."/>
            <person name="Dromer F."/>
            <person name="Young S.K."/>
            <person name="Zeng Q."/>
            <person name="Gargeya S."/>
            <person name="Fitzgerald M."/>
            <person name="Abouelleil A."/>
            <person name="Alvarado L."/>
            <person name="Berlin A.M."/>
            <person name="Chapman S.B."/>
            <person name="Dewar J."/>
            <person name="Goldberg J."/>
            <person name="Griggs A."/>
            <person name="Gujja S."/>
            <person name="Hansen M."/>
            <person name="Howarth C."/>
            <person name="Imamovic A."/>
            <person name="Larimer J."/>
            <person name="McCowan C."/>
            <person name="Murphy C."/>
            <person name="Pearson M."/>
            <person name="Priest M."/>
            <person name="Roberts A."/>
            <person name="Saif S."/>
            <person name="Shea T."/>
            <person name="Sykes S."/>
            <person name="Wortman J."/>
            <person name="Nusbaum C."/>
            <person name="Birren B."/>
        </authorList>
    </citation>
    <scope>NUCLEOTIDE SEQUENCE</scope>
    <source>
        <strain evidence="3">CBS 10117</strain>
    </source>
</reference>
<evidence type="ECO:0000313" key="3">
    <source>
        <dbReference type="EMBL" id="WWC61421.1"/>
    </source>
</evidence>
<dbReference type="VEuPathDB" id="FungiDB:I303_04023"/>
<reference evidence="2" key="1">
    <citation type="submission" date="2013-07" db="EMBL/GenBank/DDBJ databases">
        <title>The Genome Sequence of Cryptococcus dejecticola CBS10117.</title>
        <authorList>
            <consortium name="The Broad Institute Genome Sequencing Platform"/>
            <person name="Cuomo C."/>
            <person name="Litvintseva A."/>
            <person name="Chen Y."/>
            <person name="Heitman J."/>
            <person name="Sun S."/>
            <person name="Springer D."/>
            <person name="Dromer F."/>
            <person name="Young S.K."/>
            <person name="Zeng Q."/>
            <person name="Gargeya S."/>
            <person name="Fitzgerald M."/>
            <person name="Abouelleil A."/>
            <person name="Alvarado L."/>
            <person name="Berlin A.M."/>
            <person name="Chapman S.B."/>
            <person name="Dewar J."/>
            <person name="Goldberg J."/>
            <person name="Griggs A."/>
            <person name="Gujja S."/>
            <person name="Hansen M."/>
            <person name="Howarth C."/>
            <person name="Imamovic A."/>
            <person name="Larimer J."/>
            <person name="McCowan C."/>
            <person name="Murphy C."/>
            <person name="Pearson M."/>
            <person name="Priest M."/>
            <person name="Roberts A."/>
            <person name="Saif S."/>
            <person name="Shea T."/>
            <person name="Sykes S."/>
            <person name="Wortman J."/>
            <person name="Nusbaum C."/>
            <person name="Birren B."/>
        </authorList>
    </citation>
    <scope>NUCLEOTIDE SEQUENCE [LARGE SCALE GENOMIC DNA]</scope>
    <source>
        <strain evidence="2">CBS 10117</strain>
    </source>
</reference>
<accession>A0A1A6A8A8</accession>
<evidence type="ECO:0000256" key="1">
    <source>
        <dbReference type="SAM" id="MobiDB-lite"/>
    </source>
</evidence>
<sequence length="506" mass="58801">MSPENANTNTIAQSASFQLGTTSDILSHICSYLPPPTLYLTLQVSKNFFHAAVPHLYRDIHVRSGMRDIFVGSKRSDNLTLESSFDNDKSPTDRSDQDPTKTKAKAKATYEINKNSLLRYIKRVEVSLHSINECPFVKQFIEPLPNLEVVHLYKGKRDTSLGEGEIICFGEKCQFLTKVCTQAERVIIRQLDLRPLRTFTKLREITIKIRPCELPFYMGGGLDRVTMQIGKDERTEEYLIKILSGVPKSTRNLELVWWDEAHGCIEDSYEVESNGWGFYPAVSSANAKTMRLMKGCNYCDQMGCVRYSPHVGVQLPIMFSMLGRKTDLEEIRVWNFEKTAKKNQWRDFEVEYEDLKGLLIKSFEEGRRQRNPPAEPTVAEKTRITFHSGLEYYHTLSKTGTGIEEFSVKPDGEEMNYWKNLYDPPEETVKLRKEVMYHLKKYEMEIFEFEKDKIEMWNEEECLRYLGNLRTREQLRKEERARQAIRRQAGKLQLGQIDEAAEEVED</sequence>
<protein>
    <recommendedName>
        <fullName evidence="5">F-box domain-containing protein</fullName>
    </recommendedName>
</protein>
<reference evidence="3" key="3">
    <citation type="submission" date="2024-02" db="EMBL/GenBank/DDBJ databases">
        <title>Comparative genomics of Cryptococcus and Kwoniella reveals pathogenesis evolution and contrasting modes of karyotype evolution via chromosome fusion or intercentromeric recombination.</title>
        <authorList>
            <person name="Coelho M.A."/>
            <person name="David-Palma M."/>
            <person name="Shea T."/>
            <person name="Bowers K."/>
            <person name="McGinley-Smith S."/>
            <person name="Mohammad A.W."/>
            <person name="Gnirke A."/>
            <person name="Yurkov A.M."/>
            <person name="Nowrousian M."/>
            <person name="Sun S."/>
            <person name="Cuomo C.A."/>
            <person name="Heitman J."/>
        </authorList>
    </citation>
    <scope>NUCLEOTIDE SEQUENCE</scope>
    <source>
        <strain evidence="3">CBS 10117</strain>
    </source>
</reference>
<dbReference type="InterPro" id="IPR036047">
    <property type="entry name" value="F-box-like_dom_sf"/>
</dbReference>
<evidence type="ECO:0008006" key="5">
    <source>
        <dbReference type="Google" id="ProtNLM"/>
    </source>
</evidence>
<dbReference type="GeneID" id="28967722"/>
<proteinExistence type="predicted"/>
<dbReference type="SUPFAM" id="SSF81383">
    <property type="entry name" value="F-box domain"/>
    <property type="match status" value="1"/>
</dbReference>
<gene>
    <name evidence="2" type="ORF">I303_04023</name>
    <name evidence="3" type="ORF">I303_104005</name>
</gene>
<evidence type="ECO:0000313" key="2">
    <source>
        <dbReference type="EMBL" id="OBR86299.1"/>
    </source>
</evidence>